<dbReference type="HAMAP" id="MF_00580">
    <property type="entry name" value="CH10"/>
    <property type="match status" value="1"/>
</dbReference>
<comment type="caution">
    <text evidence="5">The sequence shown here is derived from an EMBL/GenBank/DDBJ whole genome shotgun (WGS) entry which is preliminary data.</text>
</comment>
<dbReference type="PANTHER" id="PTHR10772:SF63">
    <property type="entry name" value="20 KDA CHAPERONIN, CHLOROPLASTIC"/>
    <property type="match status" value="1"/>
</dbReference>
<accession>A0A0G0IRR9</accession>
<dbReference type="CDD" id="cd00320">
    <property type="entry name" value="cpn10"/>
    <property type="match status" value="1"/>
</dbReference>
<dbReference type="Pfam" id="PF00166">
    <property type="entry name" value="Cpn10"/>
    <property type="match status" value="1"/>
</dbReference>
<evidence type="ECO:0000313" key="5">
    <source>
        <dbReference type="EMBL" id="KKQ18696.1"/>
    </source>
</evidence>
<dbReference type="FunFam" id="2.30.33.40:FF:000001">
    <property type="entry name" value="10 kDa chaperonin"/>
    <property type="match status" value="1"/>
</dbReference>
<comment type="function">
    <text evidence="3 4">Together with the chaperonin GroEL, plays an essential role in assisting protein folding. The GroEL-GroES system forms a nano-cage that allows encapsulation of the non-native substrate proteins and provides a physical environment optimized to promote and accelerate protein folding. GroES binds to the apical surface of the GroEL ring, thereby capping the opening of the GroEL channel.</text>
</comment>
<proteinExistence type="inferred from homology"/>
<dbReference type="GO" id="GO:0051087">
    <property type="term" value="F:protein-folding chaperone binding"/>
    <property type="evidence" value="ECO:0007669"/>
    <property type="project" value="TreeGrafter"/>
</dbReference>
<dbReference type="GO" id="GO:0044183">
    <property type="term" value="F:protein folding chaperone"/>
    <property type="evidence" value="ECO:0007669"/>
    <property type="project" value="InterPro"/>
</dbReference>
<comment type="subunit">
    <text evidence="3">Heptamer of 7 subunits arranged in a ring. Interacts with the chaperonin GroEL.</text>
</comment>
<sequence>MGVRLSPFRLPSTSEESPNFYSLKNNINKIVERCFVKIKPLADRVVVKPIDEESKTKSGIIIPDTAKEKSHRGEVIAVGPGKYDDGKLVELGVKIGDKVLYKEYSGDEFKLDGNIVIILKEEDIIAVIES</sequence>
<dbReference type="GO" id="GO:0005737">
    <property type="term" value="C:cytoplasm"/>
    <property type="evidence" value="ECO:0007669"/>
    <property type="project" value="UniProtKB-SubCell"/>
</dbReference>
<dbReference type="GO" id="GO:0005524">
    <property type="term" value="F:ATP binding"/>
    <property type="evidence" value="ECO:0007669"/>
    <property type="project" value="InterPro"/>
</dbReference>
<dbReference type="GO" id="GO:0046872">
    <property type="term" value="F:metal ion binding"/>
    <property type="evidence" value="ECO:0007669"/>
    <property type="project" value="TreeGrafter"/>
</dbReference>
<dbReference type="AlphaFoldDB" id="A0A0G0IRR9"/>
<evidence type="ECO:0000313" key="6">
    <source>
        <dbReference type="Proteomes" id="UP000034508"/>
    </source>
</evidence>
<dbReference type="PATRIC" id="fig|1618331.3.peg.120"/>
<dbReference type="NCBIfam" id="NF001531">
    <property type="entry name" value="PRK00364.2-2"/>
    <property type="match status" value="1"/>
</dbReference>
<dbReference type="InterPro" id="IPR020818">
    <property type="entry name" value="Chaperonin_GroES"/>
</dbReference>
<dbReference type="InterPro" id="IPR011032">
    <property type="entry name" value="GroES-like_sf"/>
</dbReference>
<evidence type="ECO:0000256" key="4">
    <source>
        <dbReference type="RuleBase" id="RU000535"/>
    </source>
</evidence>
<keyword evidence="3" id="KW-0963">Cytoplasm</keyword>
<dbReference type="GO" id="GO:0051082">
    <property type="term" value="F:unfolded protein binding"/>
    <property type="evidence" value="ECO:0007669"/>
    <property type="project" value="TreeGrafter"/>
</dbReference>
<organism evidence="5 6">
    <name type="scientific">Berkelbacteria bacterium GW2011_GWA1_36_9</name>
    <dbReference type="NCBI Taxonomy" id="1618331"/>
    <lineage>
        <taxon>Bacteria</taxon>
        <taxon>Candidatus Berkelbacteria</taxon>
    </lineage>
</organism>
<reference evidence="5 6" key="1">
    <citation type="journal article" date="2015" name="Nature">
        <title>rRNA introns, odd ribosomes, and small enigmatic genomes across a large radiation of phyla.</title>
        <authorList>
            <person name="Brown C.T."/>
            <person name="Hug L.A."/>
            <person name="Thomas B.C."/>
            <person name="Sharon I."/>
            <person name="Castelle C.J."/>
            <person name="Singh A."/>
            <person name="Wilkins M.J."/>
            <person name="Williams K.H."/>
            <person name="Banfield J.F."/>
        </authorList>
    </citation>
    <scope>NUCLEOTIDE SEQUENCE [LARGE SCALE GENOMIC DNA]</scope>
</reference>
<comment type="similarity">
    <text evidence="1 3 4">Belongs to the GroES chaperonin family.</text>
</comment>
<evidence type="ECO:0000256" key="1">
    <source>
        <dbReference type="ARBA" id="ARBA00006975"/>
    </source>
</evidence>
<dbReference type="InterPro" id="IPR018369">
    <property type="entry name" value="Chaprnonin_Cpn10_CS"/>
</dbReference>
<dbReference type="SMART" id="SM00883">
    <property type="entry name" value="Cpn10"/>
    <property type="match status" value="1"/>
</dbReference>
<dbReference type="Gene3D" id="2.30.33.40">
    <property type="entry name" value="GroES chaperonin"/>
    <property type="match status" value="1"/>
</dbReference>
<dbReference type="EMBL" id="LBSM01000002">
    <property type="protein sequence ID" value="KKQ18696.1"/>
    <property type="molecule type" value="Genomic_DNA"/>
</dbReference>
<dbReference type="PRINTS" id="PR00297">
    <property type="entry name" value="CHAPERONIN10"/>
</dbReference>
<evidence type="ECO:0000256" key="3">
    <source>
        <dbReference type="HAMAP-Rule" id="MF_00580"/>
    </source>
</evidence>
<dbReference type="PROSITE" id="PS00681">
    <property type="entry name" value="CHAPERONINS_CPN10"/>
    <property type="match status" value="1"/>
</dbReference>
<dbReference type="NCBIfam" id="NF001533">
    <property type="entry name" value="PRK00364.2-4"/>
    <property type="match status" value="1"/>
</dbReference>
<name>A0A0G0IRR9_9BACT</name>
<dbReference type="InterPro" id="IPR037124">
    <property type="entry name" value="Chaperonin_GroES_sf"/>
</dbReference>
<protein>
    <recommendedName>
        <fullName evidence="3">Co-chaperonin GroES</fullName>
    </recommendedName>
    <alternativeName>
        <fullName evidence="3">10 kDa chaperonin</fullName>
    </alternativeName>
    <alternativeName>
        <fullName evidence="3">Chaperonin-10</fullName>
        <shortName evidence="3">Cpn10</shortName>
    </alternativeName>
</protein>
<keyword evidence="2 3" id="KW-0143">Chaperone</keyword>
<evidence type="ECO:0000256" key="2">
    <source>
        <dbReference type="ARBA" id="ARBA00023186"/>
    </source>
</evidence>
<gene>
    <name evidence="3" type="primary">groES</name>
    <name evidence="3" type="synonym">groS</name>
    <name evidence="5" type="ORF">US31_C0002G0041</name>
</gene>
<dbReference type="SUPFAM" id="SSF50129">
    <property type="entry name" value="GroES-like"/>
    <property type="match status" value="1"/>
</dbReference>
<comment type="subcellular location">
    <subcellularLocation>
        <location evidence="3">Cytoplasm</location>
    </subcellularLocation>
</comment>
<dbReference type="PANTHER" id="PTHR10772">
    <property type="entry name" value="10 KDA HEAT SHOCK PROTEIN"/>
    <property type="match status" value="1"/>
</dbReference>
<dbReference type="Proteomes" id="UP000034508">
    <property type="component" value="Unassembled WGS sequence"/>
</dbReference>